<evidence type="ECO:0000256" key="5">
    <source>
        <dbReference type="ARBA" id="ARBA00023133"/>
    </source>
</evidence>
<keyword evidence="6 13" id="KW-0456">Lyase</keyword>
<evidence type="ECO:0000256" key="11">
    <source>
        <dbReference type="PIRSR" id="PIRSR001415-3"/>
    </source>
</evidence>
<dbReference type="PROSITE" id="PS00169">
    <property type="entry name" value="D_ALA_DEHYDRATASE"/>
    <property type="match status" value="1"/>
</dbReference>
<evidence type="ECO:0000256" key="3">
    <source>
        <dbReference type="ARBA" id="ARBA00012053"/>
    </source>
</evidence>
<feature type="binding site" evidence="12">
    <location>
        <position position="236"/>
    </location>
    <ligand>
        <name>Mg(2+)</name>
        <dbReference type="ChEBI" id="CHEBI:18420"/>
    </ligand>
</feature>
<comment type="catalytic activity">
    <reaction evidence="8 13">
        <text>2 5-aminolevulinate = porphobilinogen + 2 H2O + H(+)</text>
        <dbReference type="Rhea" id="RHEA:24064"/>
        <dbReference type="ChEBI" id="CHEBI:15377"/>
        <dbReference type="ChEBI" id="CHEBI:15378"/>
        <dbReference type="ChEBI" id="CHEBI:58126"/>
        <dbReference type="ChEBI" id="CHEBI:356416"/>
        <dbReference type="EC" id="4.2.1.24"/>
    </reaction>
</comment>
<feature type="binding site" evidence="11">
    <location>
        <position position="133"/>
    </location>
    <ligand>
        <name>Zn(2+)</name>
        <dbReference type="ChEBI" id="CHEBI:29105"/>
        <note>catalytic</note>
    </ligand>
</feature>
<proteinExistence type="inferred from homology"/>
<dbReference type="PANTHER" id="PTHR11458:SF1">
    <property type="entry name" value="DELTA-AMINOLEVULINIC ACID DEHYDRATASE"/>
    <property type="match status" value="1"/>
</dbReference>
<dbReference type="NCBIfam" id="NF006762">
    <property type="entry name" value="PRK09283.1"/>
    <property type="match status" value="1"/>
</dbReference>
<feature type="active site" description="Schiff-base intermediate with substrate" evidence="9">
    <location>
        <position position="251"/>
    </location>
</feature>
<evidence type="ECO:0000256" key="1">
    <source>
        <dbReference type="ARBA" id="ARBA00004694"/>
    </source>
</evidence>
<evidence type="ECO:0000256" key="12">
    <source>
        <dbReference type="PIRSR" id="PIRSR001415-5"/>
    </source>
</evidence>
<keyword evidence="12" id="KW-0460">Magnesium</keyword>
<feature type="binding site" evidence="10">
    <location>
        <position position="316"/>
    </location>
    <ligand>
        <name>5-aminolevulinate</name>
        <dbReference type="ChEBI" id="CHEBI:356416"/>
        <label>2</label>
    </ligand>
</feature>
<dbReference type="CDD" id="cd00384">
    <property type="entry name" value="ALAD_PBGS"/>
    <property type="match status" value="1"/>
</dbReference>
<feature type="binding site" evidence="11">
    <location>
        <position position="125"/>
    </location>
    <ligand>
        <name>Zn(2+)</name>
        <dbReference type="ChEBI" id="CHEBI:29105"/>
        <note>catalytic</note>
    </ligand>
</feature>
<evidence type="ECO:0000256" key="4">
    <source>
        <dbReference type="ARBA" id="ARBA00020771"/>
    </source>
</evidence>
<dbReference type="InterPro" id="IPR001731">
    <property type="entry name" value="ALAD"/>
</dbReference>
<dbReference type="Pfam" id="PF00490">
    <property type="entry name" value="ALAD"/>
    <property type="match status" value="1"/>
</dbReference>
<evidence type="ECO:0000256" key="2">
    <source>
        <dbReference type="ARBA" id="ARBA00008055"/>
    </source>
</evidence>
<evidence type="ECO:0000313" key="15">
    <source>
        <dbReference type="EMBL" id="HGI29769.1"/>
    </source>
</evidence>
<organism evidence="15">
    <name type="scientific">Candidatus Caldatribacterium californiense</name>
    <dbReference type="NCBI Taxonomy" id="1454726"/>
    <lineage>
        <taxon>Bacteria</taxon>
        <taxon>Pseudomonadati</taxon>
        <taxon>Atribacterota</taxon>
        <taxon>Atribacteria</taxon>
        <taxon>Atribacterales</taxon>
        <taxon>Candidatus Caldatribacteriaceae</taxon>
        <taxon>Candidatus Caldatribacterium</taxon>
    </lineage>
</organism>
<dbReference type="InterPro" id="IPR030656">
    <property type="entry name" value="ALAD_AS"/>
</dbReference>
<evidence type="ECO:0000256" key="14">
    <source>
        <dbReference type="RuleBase" id="RU004161"/>
    </source>
</evidence>
<keyword evidence="7 13" id="KW-0627">Porphyrin biosynthesis</keyword>
<dbReference type="InterPro" id="IPR013785">
    <property type="entry name" value="Aldolase_TIM"/>
</dbReference>
<reference evidence="15" key="1">
    <citation type="journal article" date="2020" name="mSystems">
        <title>Genome- and Community-Level Interaction Insights into Carbon Utilization and Element Cycling Functions of Hydrothermarchaeota in Hydrothermal Sediment.</title>
        <authorList>
            <person name="Zhou Z."/>
            <person name="Liu Y."/>
            <person name="Xu W."/>
            <person name="Pan J."/>
            <person name="Luo Z.H."/>
            <person name="Li M."/>
        </authorList>
    </citation>
    <scope>NUCLEOTIDE SEQUENCE [LARGE SCALE GENOMIC DNA]</scope>
    <source>
        <strain evidence="15">SpSt-747</strain>
    </source>
</reference>
<keyword evidence="11" id="KW-0479">Metal-binding</keyword>
<evidence type="ECO:0000256" key="9">
    <source>
        <dbReference type="PIRSR" id="PIRSR001415-1"/>
    </source>
</evidence>
<comment type="subunit">
    <text evidence="13">Homooctamer.</text>
</comment>
<evidence type="ECO:0000256" key="13">
    <source>
        <dbReference type="RuleBase" id="RU000515"/>
    </source>
</evidence>
<dbReference type="GO" id="GO:0006782">
    <property type="term" value="P:protoporphyrinogen IX biosynthetic process"/>
    <property type="evidence" value="ECO:0007669"/>
    <property type="project" value="UniProtKB-UniPathway"/>
</dbReference>
<sequence>MERKSGTFVRNRRLRRFPALRAMLQETRLALQDLICPLFVVQGQGIRKAIPHLPEVFLFSPDELLKEAVALHEKGIQAVLLFGRSEQKDEVGSDAWNPYGAVQEAVRVLKRELPTLFVFTDVCLCAYTASGHCGLVRGQHIDNDRTLEHLARVALSHCEAGADGIAPSDMMDGHILALREALDQAGFQETPIMAYSAKFASSLYAPFREAANSIPLFGDRSSYQLPPANFREALREAQADLSEGADILMVKPALPYLDVLRAFRERFLVPLAAFQVSGEYAMVKYASLNGAIDEKKVALELLLSIKRAGADLIISYFAPKMSEWLREE</sequence>
<dbReference type="PANTHER" id="PTHR11458">
    <property type="entry name" value="DELTA-AMINOLEVULINIC ACID DEHYDRATASE"/>
    <property type="match status" value="1"/>
</dbReference>
<dbReference type="PRINTS" id="PR00144">
    <property type="entry name" value="DALDHYDRTASE"/>
</dbReference>
<comment type="caution">
    <text evidence="15">The sequence shown here is derived from an EMBL/GenBank/DDBJ whole genome shotgun (WGS) entry which is preliminary data.</text>
</comment>
<dbReference type="SMART" id="SM01004">
    <property type="entry name" value="ALAD"/>
    <property type="match status" value="1"/>
</dbReference>
<comment type="similarity">
    <text evidence="2 14">Belongs to the ALAD family.</text>
</comment>
<dbReference type="EC" id="4.2.1.24" evidence="3 13"/>
<accession>A0A7V3YET6</accession>
<dbReference type="GO" id="GO:0004655">
    <property type="term" value="F:porphobilinogen synthase activity"/>
    <property type="evidence" value="ECO:0007669"/>
    <property type="project" value="UniProtKB-EC"/>
</dbReference>
<feature type="binding site" evidence="10">
    <location>
        <position position="220"/>
    </location>
    <ligand>
        <name>5-aminolevulinate</name>
        <dbReference type="ChEBI" id="CHEBI:356416"/>
        <label>1</label>
    </ligand>
</feature>
<evidence type="ECO:0000256" key="7">
    <source>
        <dbReference type="ARBA" id="ARBA00023244"/>
    </source>
</evidence>
<dbReference type="GO" id="GO:0008270">
    <property type="term" value="F:zinc ion binding"/>
    <property type="evidence" value="ECO:0007669"/>
    <property type="project" value="TreeGrafter"/>
</dbReference>
<feature type="binding site" evidence="10">
    <location>
        <position position="208"/>
    </location>
    <ligand>
        <name>5-aminolevulinate</name>
        <dbReference type="ChEBI" id="CHEBI:356416"/>
        <label>1</label>
    </ligand>
</feature>
<dbReference type="FunFam" id="3.20.20.70:FF:000019">
    <property type="entry name" value="Delta-aminolevulinic acid dehydratase"/>
    <property type="match status" value="1"/>
</dbReference>
<evidence type="ECO:0000256" key="10">
    <source>
        <dbReference type="PIRSR" id="PIRSR001415-2"/>
    </source>
</evidence>
<feature type="binding site" evidence="11">
    <location>
        <position position="123"/>
    </location>
    <ligand>
        <name>Zn(2+)</name>
        <dbReference type="ChEBI" id="CHEBI:29105"/>
        <note>catalytic</note>
    </ligand>
</feature>
<protein>
    <recommendedName>
        <fullName evidence="4 13">Delta-aminolevulinic acid dehydratase</fullName>
        <ecNumber evidence="3 13">4.2.1.24</ecNumber>
    </recommendedName>
</protein>
<name>A0A7V3YET6_9BACT</name>
<evidence type="ECO:0000256" key="6">
    <source>
        <dbReference type="ARBA" id="ARBA00023239"/>
    </source>
</evidence>
<feature type="binding site" evidence="10">
    <location>
        <position position="277"/>
    </location>
    <ligand>
        <name>5-aminolevulinate</name>
        <dbReference type="ChEBI" id="CHEBI:356416"/>
        <label>2</label>
    </ligand>
</feature>
<dbReference type="UniPathway" id="UPA00251">
    <property type="reaction ID" value="UER00318"/>
</dbReference>
<feature type="active site" description="Schiff-base intermediate with substrate" evidence="9">
    <location>
        <position position="198"/>
    </location>
</feature>
<dbReference type="EMBL" id="DTFV01000004">
    <property type="protein sequence ID" value="HGI29769.1"/>
    <property type="molecule type" value="Genomic_DNA"/>
</dbReference>
<comment type="pathway">
    <text evidence="1">Porphyrin-containing compound metabolism; protoporphyrin-IX biosynthesis; coproporphyrinogen-III from 5-aminolevulinate: step 1/4.</text>
</comment>
<dbReference type="Gene3D" id="3.20.20.70">
    <property type="entry name" value="Aldolase class I"/>
    <property type="match status" value="1"/>
</dbReference>
<keyword evidence="11" id="KW-0862">Zinc</keyword>
<keyword evidence="5" id="KW-0350">Heme biosynthesis</keyword>
<dbReference type="SUPFAM" id="SSF51569">
    <property type="entry name" value="Aldolase"/>
    <property type="match status" value="1"/>
</dbReference>
<gene>
    <name evidence="15" type="primary">hemB</name>
    <name evidence="15" type="ORF">ENV30_00375</name>
</gene>
<dbReference type="PIRSF" id="PIRSF001415">
    <property type="entry name" value="Porphbilin_synth"/>
    <property type="match status" value="1"/>
</dbReference>
<dbReference type="GO" id="GO:0005829">
    <property type="term" value="C:cytosol"/>
    <property type="evidence" value="ECO:0007669"/>
    <property type="project" value="TreeGrafter"/>
</dbReference>
<dbReference type="AlphaFoldDB" id="A0A7V3YET6"/>
<evidence type="ECO:0000256" key="8">
    <source>
        <dbReference type="ARBA" id="ARBA00047651"/>
    </source>
</evidence>